<evidence type="ECO:0000256" key="6">
    <source>
        <dbReference type="HAMAP-Rule" id="MF_00117"/>
    </source>
</evidence>
<dbReference type="Pfam" id="PF01430">
    <property type="entry name" value="HSP33"/>
    <property type="match status" value="1"/>
</dbReference>
<organism evidence="7 8">
    <name type="scientific">Grimontia hollisae</name>
    <name type="common">Vibrio hollisae</name>
    <dbReference type="NCBI Taxonomy" id="673"/>
    <lineage>
        <taxon>Bacteria</taxon>
        <taxon>Pseudomonadati</taxon>
        <taxon>Pseudomonadota</taxon>
        <taxon>Gammaproteobacteria</taxon>
        <taxon>Vibrionales</taxon>
        <taxon>Vibrionaceae</taxon>
        <taxon>Grimontia</taxon>
    </lineage>
</organism>
<evidence type="ECO:0000256" key="4">
    <source>
        <dbReference type="ARBA" id="ARBA00023186"/>
    </source>
</evidence>
<comment type="similarity">
    <text evidence="6">Belongs to the HSP33 family.</text>
</comment>
<dbReference type="InterPro" id="IPR016154">
    <property type="entry name" value="Heat_shock_Hsp33_C"/>
</dbReference>
<evidence type="ECO:0000256" key="2">
    <source>
        <dbReference type="ARBA" id="ARBA00022833"/>
    </source>
</evidence>
<dbReference type="SUPFAM" id="SSF64397">
    <property type="entry name" value="Hsp33 domain"/>
    <property type="match status" value="1"/>
</dbReference>
<feature type="disulfide bond" description="Redox-active" evidence="6">
    <location>
        <begin position="263"/>
        <end position="266"/>
    </location>
</feature>
<evidence type="ECO:0000313" key="8">
    <source>
        <dbReference type="Proteomes" id="UP000254512"/>
    </source>
</evidence>
<protein>
    <recommendedName>
        <fullName evidence="6">33 kDa chaperonin</fullName>
    </recommendedName>
    <alternativeName>
        <fullName evidence="6">Heat shock protein 33 homolog</fullName>
        <shortName evidence="6">HSP33</shortName>
    </alternativeName>
</protein>
<evidence type="ECO:0000256" key="5">
    <source>
        <dbReference type="ARBA" id="ARBA00023284"/>
    </source>
</evidence>
<comment type="PTM">
    <text evidence="6">Under oxidizing conditions two disulfide bonds are formed involving the reactive cysteines. Under reducing conditions zinc is bound to the reactive cysteines and the protein is inactive.</text>
</comment>
<dbReference type="PANTHER" id="PTHR30111">
    <property type="entry name" value="33 KDA CHAPERONIN"/>
    <property type="match status" value="1"/>
</dbReference>
<keyword evidence="2 6" id="KW-0862">Zinc</keyword>
<reference evidence="7 8" key="1">
    <citation type="submission" date="2018-06" db="EMBL/GenBank/DDBJ databases">
        <authorList>
            <consortium name="Pathogen Informatics"/>
            <person name="Doyle S."/>
        </authorList>
    </citation>
    <scope>NUCLEOTIDE SEQUENCE [LARGE SCALE GENOMIC DNA]</scope>
    <source>
        <strain evidence="7 8">NCTC11645</strain>
    </source>
</reference>
<keyword evidence="7" id="KW-0346">Stress response</keyword>
<dbReference type="HAMAP" id="MF_00117">
    <property type="entry name" value="HslO"/>
    <property type="match status" value="1"/>
</dbReference>
<feature type="disulfide bond" description="Redox-active" evidence="6">
    <location>
        <begin position="230"/>
        <end position="232"/>
    </location>
</feature>
<dbReference type="GO" id="GO:0005737">
    <property type="term" value="C:cytoplasm"/>
    <property type="evidence" value="ECO:0007669"/>
    <property type="project" value="UniProtKB-SubCell"/>
</dbReference>
<dbReference type="GeneID" id="58896312"/>
<keyword evidence="1 6" id="KW-0963">Cytoplasm</keyword>
<gene>
    <name evidence="6 7" type="primary">hslO</name>
    <name evidence="7" type="ORF">NCTC11645_02895</name>
</gene>
<evidence type="ECO:0000313" key="7">
    <source>
        <dbReference type="EMBL" id="STO58452.1"/>
    </source>
</evidence>
<dbReference type="NCBIfam" id="NF001033">
    <property type="entry name" value="PRK00114.1"/>
    <property type="match status" value="1"/>
</dbReference>
<dbReference type="GO" id="GO:0042026">
    <property type="term" value="P:protein refolding"/>
    <property type="evidence" value="ECO:0007669"/>
    <property type="project" value="TreeGrafter"/>
</dbReference>
<accession>A0A377HRV7</accession>
<comment type="subcellular location">
    <subcellularLocation>
        <location evidence="6">Cytoplasm</location>
    </subcellularLocation>
</comment>
<dbReference type="InterPro" id="IPR000397">
    <property type="entry name" value="Heat_shock_Hsp33"/>
</dbReference>
<dbReference type="KEGG" id="gho:AL542_10295"/>
<dbReference type="STRING" id="673.AL542_10295"/>
<dbReference type="RefSeq" id="WP_005500890.1">
    <property type="nucleotide sequence ID" value="NZ_CABMOB010000001.1"/>
</dbReference>
<keyword evidence="3 6" id="KW-1015">Disulfide bond</keyword>
<dbReference type="Gene3D" id="3.90.1280.10">
    <property type="entry name" value="HSP33 redox switch-like"/>
    <property type="match status" value="1"/>
</dbReference>
<dbReference type="PIRSF" id="PIRSF005261">
    <property type="entry name" value="Heat_shock_Hsp33"/>
    <property type="match status" value="1"/>
</dbReference>
<evidence type="ECO:0000256" key="1">
    <source>
        <dbReference type="ARBA" id="ARBA00022490"/>
    </source>
</evidence>
<dbReference type="SUPFAM" id="SSF118352">
    <property type="entry name" value="HSP33 redox switch-like"/>
    <property type="match status" value="1"/>
</dbReference>
<dbReference type="PANTHER" id="PTHR30111:SF1">
    <property type="entry name" value="33 KDA CHAPERONIN"/>
    <property type="match status" value="1"/>
</dbReference>
<dbReference type="GO" id="GO:0044183">
    <property type="term" value="F:protein folding chaperone"/>
    <property type="evidence" value="ECO:0007669"/>
    <property type="project" value="TreeGrafter"/>
</dbReference>
<dbReference type="EMBL" id="UGHD01000002">
    <property type="protein sequence ID" value="STO58452.1"/>
    <property type="molecule type" value="Genomic_DNA"/>
</dbReference>
<keyword evidence="5 6" id="KW-0676">Redox-active center</keyword>
<dbReference type="CDD" id="cd00498">
    <property type="entry name" value="Hsp33"/>
    <property type="match status" value="1"/>
</dbReference>
<dbReference type="InterPro" id="IPR023212">
    <property type="entry name" value="Hsp33_helix_hairpin_bin_dom_sf"/>
</dbReference>
<dbReference type="InterPro" id="IPR016153">
    <property type="entry name" value="Heat_shock_Hsp33_N"/>
</dbReference>
<sequence length="292" mass="32352">MAQDSLHRYLFDGVSVRGELVQLSDSFQQLTGSKDYPAPIKALLGELMVATSLLTATLKFEGSITVQIQGDGPVSLVVINGNHNQVMRGTARWNSDTLPENGTLPALMGKGHIVITIEPEQGERYQGIVGLEGDTLEACLEDYFTRSEQLKTRLWLRTGEVDGQAKAAGMLLQILPDGQGKEDDFDHLAQLTETVKNEELFTLEAEEVLYRLYHQETVKVYEPKSVTFKCSCSRERSASAIAAIERQEVEKMVEETGNIKLHCDYCGADYEFDSVDISAIFDQNGPSSETIH</sequence>
<name>A0A377HRV7_GRIHO</name>
<evidence type="ECO:0000256" key="3">
    <source>
        <dbReference type="ARBA" id="ARBA00023157"/>
    </source>
</evidence>
<keyword evidence="4 6" id="KW-0143">Chaperone</keyword>
<dbReference type="Proteomes" id="UP000254512">
    <property type="component" value="Unassembled WGS sequence"/>
</dbReference>
<comment type="function">
    <text evidence="6">Redox regulated molecular chaperone. Protects both thermally unfolding and oxidatively damaged proteins from irreversible aggregation. Plays an important role in the bacterial defense system toward oxidative stress.</text>
</comment>
<dbReference type="Gene3D" id="1.10.287.480">
    <property type="entry name" value="helix hairpin bin"/>
    <property type="match status" value="1"/>
</dbReference>
<dbReference type="GO" id="GO:0051082">
    <property type="term" value="F:unfolded protein binding"/>
    <property type="evidence" value="ECO:0007669"/>
    <property type="project" value="UniProtKB-UniRule"/>
</dbReference>
<dbReference type="AlphaFoldDB" id="A0A377HRV7"/>
<dbReference type="Gene3D" id="3.55.30.10">
    <property type="entry name" value="Hsp33 domain"/>
    <property type="match status" value="1"/>
</dbReference>
<proteinExistence type="inferred from homology"/>